<dbReference type="EMBL" id="CP124756">
    <property type="protein sequence ID" value="WGZ92434.1"/>
    <property type="molecule type" value="Genomic_DNA"/>
</dbReference>
<dbReference type="AlphaFoldDB" id="A0AA95HCD9"/>
<reference evidence="1" key="1">
    <citation type="journal article" date="2023" name="Int. J. Mol. Sci.">
        <title>Metagenomics Revealed a New Genus 'Candidatus Thiocaldithrix dubininis' gen. nov., sp. nov. and a New Species 'Candidatus Thiothrix putei' sp. nov. in the Family Thiotrichaceae, Some Members of Which Have Traits of Both Na+- and H+-Motive Energetics.</title>
        <authorList>
            <person name="Ravin N.V."/>
            <person name="Muntyan M.S."/>
            <person name="Smolyakov D.D."/>
            <person name="Rudenko T.S."/>
            <person name="Beletsky A.V."/>
            <person name="Mardanov A.V."/>
            <person name="Grabovich M.Y."/>
        </authorList>
    </citation>
    <scope>NUCLEOTIDE SEQUENCE</scope>
    <source>
        <strain evidence="1">GKL-02</strain>
    </source>
</reference>
<dbReference type="Proteomes" id="UP001301326">
    <property type="component" value="Chromosome"/>
</dbReference>
<sequence>MSDFIADEKQGVAERVRQGKVALFLGSGVSGLGAQESELAAQLAQQAPYEAFTGSLSSIAEYYRLKFNLGMDKLLARMDEILPNDSQQATLYQTLSQVPARGVNKSAVNLMPPQRCFANNASIAGFPA</sequence>
<gene>
    <name evidence="1" type="ORF">QJT81_11130</name>
</gene>
<dbReference type="KEGG" id="tput:QJT81_11130"/>
<accession>A0AA95HCD9</accession>
<evidence type="ECO:0000313" key="1">
    <source>
        <dbReference type="EMBL" id="WGZ92434.1"/>
    </source>
</evidence>
<proteinExistence type="predicted"/>
<organism evidence="1">
    <name type="scientific">Candidatus Thiothrix putei</name>
    <dbReference type="NCBI Taxonomy" id="3080811"/>
    <lineage>
        <taxon>Bacteria</taxon>
        <taxon>Pseudomonadati</taxon>
        <taxon>Pseudomonadota</taxon>
        <taxon>Gammaproteobacteria</taxon>
        <taxon>Thiotrichales</taxon>
        <taxon>Thiotrichaceae</taxon>
        <taxon>Thiothrix</taxon>
    </lineage>
</organism>
<reference evidence="1" key="2">
    <citation type="submission" date="2023-04" db="EMBL/GenBank/DDBJ databases">
        <authorList>
            <person name="Beletskiy A.V."/>
            <person name="Mardanov A.V."/>
            <person name="Ravin N.V."/>
        </authorList>
    </citation>
    <scope>NUCLEOTIDE SEQUENCE</scope>
    <source>
        <strain evidence="1">GKL-02</strain>
    </source>
</reference>
<protein>
    <submittedName>
        <fullName evidence="1">Uncharacterized protein</fullName>
    </submittedName>
</protein>
<name>A0AA95HCD9_9GAMM</name>